<dbReference type="PANTHER" id="PTHR11949">
    <property type="entry name" value="INTERFERON REGULATORY FACTOR"/>
    <property type="match status" value="1"/>
</dbReference>
<dbReference type="Gene3D" id="2.60.200.10">
    <property type="match status" value="1"/>
</dbReference>
<dbReference type="GO" id="GO:0002376">
    <property type="term" value="P:immune system process"/>
    <property type="evidence" value="ECO:0007669"/>
    <property type="project" value="TreeGrafter"/>
</dbReference>
<dbReference type="InParanoid" id="A0A671YGR0"/>
<dbReference type="InterPro" id="IPR019471">
    <property type="entry name" value="Interferon_reg_factor-3"/>
</dbReference>
<accession>A0A671YGR0</accession>
<dbReference type="OMA" id="DRGVMGY"/>
<dbReference type="InterPro" id="IPR008984">
    <property type="entry name" value="SMAD_FHA_dom_sf"/>
</dbReference>
<dbReference type="PRINTS" id="PR00267">
    <property type="entry name" value="INTFRNREGFCT"/>
</dbReference>
<keyword evidence="9" id="KW-1185">Reference proteome</keyword>
<dbReference type="FunFam" id="1.10.10.10:FF:000041">
    <property type="entry name" value="Interferon regulatory factor 4"/>
    <property type="match status" value="1"/>
</dbReference>
<dbReference type="Pfam" id="PF10401">
    <property type="entry name" value="IRF-3"/>
    <property type="match status" value="1"/>
</dbReference>
<dbReference type="SMART" id="SM00348">
    <property type="entry name" value="IRF"/>
    <property type="match status" value="1"/>
</dbReference>
<protein>
    <submittedName>
        <fullName evidence="8">Interferon regulatory factor 3</fullName>
    </submittedName>
</protein>
<evidence type="ECO:0000256" key="5">
    <source>
        <dbReference type="ARBA" id="ARBA00023163"/>
    </source>
</evidence>
<dbReference type="GO" id="GO:0045944">
    <property type="term" value="P:positive regulation of transcription by RNA polymerase II"/>
    <property type="evidence" value="ECO:0007669"/>
    <property type="project" value="UniProtKB-ARBA"/>
</dbReference>
<dbReference type="GO" id="GO:0000981">
    <property type="term" value="F:DNA-binding transcription factor activity, RNA polymerase II-specific"/>
    <property type="evidence" value="ECO:0007669"/>
    <property type="project" value="TreeGrafter"/>
</dbReference>
<reference evidence="8" key="2">
    <citation type="submission" date="2025-08" db="UniProtKB">
        <authorList>
            <consortium name="Ensembl"/>
        </authorList>
    </citation>
    <scope>IDENTIFICATION</scope>
</reference>
<dbReference type="InterPro" id="IPR036388">
    <property type="entry name" value="WH-like_DNA-bd_sf"/>
</dbReference>
<dbReference type="SUPFAM" id="SSF49879">
    <property type="entry name" value="SMAD/FHA domain"/>
    <property type="match status" value="1"/>
</dbReference>
<dbReference type="SMART" id="SM01243">
    <property type="entry name" value="IRF-3"/>
    <property type="match status" value="1"/>
</dbReference>
<dbReference type="FunFam" id="2.60.200.10:FF:000014">
    <property type="entry name" value="Interferon regulatory factor 3"/>
    <property type="match status" value="1"/>
</dbReference>
<keyword evidence="5" id="KW-0804">Transcription</keyword>
<evidence type="ECO:0000256" key="1">
    <source>
        <dbReference type="ARBA" id="ARBA00004123"/>
    </source>
</evidence>
<dbReference type="InterPro" id="IPR019817">
    <property type="entry name" value="Interferon_reg_fac_CS"/>
</dbReference>
<dbReference type="InterPro" id="IPR017855">
    <property type="entry name" value="SMAD-like_dom_sf"/>
</dbReference>
<dbReference type="SUPFAM" id="SSF46785">
    <property type="entry name" value="Winged helix' DNA-binding domain"/>
    <property type="match status" value="1"/>
</dbReference>
<name>A0A671YGR0_SPAAU</name>
<dbReference type="Gene3D" id="1.10.10.10">
    <property type="entry name" value="Winged helix-like DNA-binding domain superfamily/Winged helix DNA-binding domain"/>
    <property type="match status" value="1"/>
</dbReference>
<evidence type="ECO:0000256" key="6">
    <source>
        <dbReference type="ARBA" id="ARBA00023242"/>
    </source>
</evidence>
<dbReference type="PROSITE" id="PS51507">
    <property type="entry name" value="IRF_2"/>
    <property type="match status" value="1"/>
</dbReference>
<dbReference type="PROSITE" id="PS00601">
    <property type="entry name" value="IRF_1"/>
    <property type="match status" value="1"/>
</dbReference>
<dbReference type="GO" id="GO:0005634">
    <property type="term" value="C:nucleus"/>
    <property type="evidence" value="ECO:0007669"/>
    <property type="project" value="UniProtKB-SubCell"/>
</dbReference>
<dbReference type="Ensembl" id="ENSSAUT00010064720.1">
    <property type="protein sequence ID" value="ENSSAUP00010061719.1"/>
    <property type="gene ID" value="ENSSAUG00010024935.1"/>
</dbReference>
<dbReference type="AlphaFoldDB" id="A0A671YGR0"/>
<dbReference type="Proteomes" id="UP000472265">
    <property type="component" value="Chromosome 20"/>
</dbReference>
<organism evidence="8 9">
    <name type="scientific">Sparus aurata</name>
    <name type="common">Gilthead sea bream</name>
    <dbReference type="NCBI Taxonomy" id="8175"/>
    <lineage>
        <taxon>Eukaryota</taxon>
        <taxon>Metazoa</taxon>
        <taxon>Chordata</taxon>
        <taxon>Craniata</taxon>
        <taxon>Vertebrata</taxon>
        <taxon>Euteleostomi</taxon>
        <taxon>Actinopterygii</taxon>
        <taxon>Neopterygii</taxon>
        <taxon>Teleostei</taxon>
        <taxon>Neoteleostei</taxon>
        <taxon>Acanthomorphata</taxon>
        <taxon>Eupercaria</taxon>
        <taxon>Spariformes</taxon>
        <taxon>Sparidae</taxon>
        <taxon>Sparus</taxon>
    </lineage>
</organism>
<dbReference type="GO" id="GO:0000978">
    <property type="term" value="F:RNA polymerase II cis-regulatory region sequence-specific DNA binding"/>
    <property type="evidence" value="ECO:0007669"/>
    <property type="project" value="TreeGrafter"/>
</dbReference>
<proteinExistence type="predicted"/>
<comment type="subcellular location">
    <subcellularLocation>
        <location evidence="1">Nucleus</location>
    </subcellularLocation>
</comment>
<keyword evidence="2" id="KW-0805">Transcription regulation</keyword>
<feature type="domain" description="IRF tryptophan pentad repeat" evidence="7">
    <location>
        <begin position="5"/>
        <end position="107"/>
    </location>
</feature>
<dbReference type="GeneTree" id="ENSGT00940000160569"/>
<keyword evidence="3" id="KW-0238">DNA-binding</keyword>
<dbReference type="CDD" id="cd00103">
    <property type="entry name" value="IRF"/>
    <property type="match status" value="1"/>
</dbReference>
<keyword evidence="6" id="KW-0539">Nucleus</keyword>
<gene>
    <name evidence="8" type="primary">irf3</name>
</gene>
<dbReference type="InterPro" id="IPR036390">
    <property type="entry name" value="WH_DNA-bd_sf"/>
</dbReference>
<dbReference type="InterPro" id="IPR001346">
    <property type="entry name" value="Interferon_reg_fact_DNA-bd_dom"/>
</dbReference>
<keyword evidence="4" id="KW-0010">Activator</keyword>
<evidence type="ECO:0000256" key="2">
    <source>
        <dbReference type="ARBA" id="ARBA00023015"/>
    </source>
</evidence>
<evidence type="ECO:0000313" key="8">
    <source>
        <dbReference type="Ensembl" id="ENSSAUP00010061719.1"/>
    </source>
</evidence>
<evidence type="ECO:0000256" key="4">
    <source>
        <dbReference type="ARBA" id="ARBA00023159"/>
    </source>
</evidence>
<evidence type="ECO:0000313" key="9">
    <source>
        <dbReference type="Proteomes" id="UP000472265"/>
    </source>
</evidence>
<evidence type="ECO:0000259" key="7">
    <source>
        <dbReference type="PROSITE" id="PS51507"/>
    </source>
</evidence>
<sequence length="469" mass="51650">MSHSKPLLIPWLRARIDSGKYPGVQWTNPERTEFSIPWKHALRQDSSDTDILIFKAWAEVSGNGRAQGDPSVWKRNFRSALRVKGFKMVTDNKNDAANPHKVFLWPDESASGANSSAGSQDQDDPNLFEDVGFPIQEVRIGVKSCQCLFSPGMSVVSQKYCAASHDILQECLKGLNIGPDTEGTAGFEPPPEQQQPRNQLAIGGCALPGQHQHPVTFESAVGEAGLPEQPARPMEGAMGGACDGQLAEQFLQAMSRTSGGDNFKTQFRISVYYRGVKVSEQLVENEAGIRLVYRPNLTGTVVDPASGLSLVSLPSPTMLLDQTQVNLTQRILDKLGDGVDFGVSGHVFYGQRHGEVKAFWSFSKHDSIRMPQEISKLEPQLLYTFKDFVQGILNFIASEGGDSPPCTLFFCLGEKWPDPHNKPWDRKLITVEVVLTSMELLKNMAVAGGASSLQSVELQMSLEEMMEMY</sequence>
<dbReference type="Pfam" id="PF00605">
    <property type="entry name" value="IRF"/>
    <property type="match status" value="1"/>
</dbReference>
<reference evidence="8" key="1">
    <citation type="submission" date="2021-04" db="EMBL/GenBank/DDBJ databases">
        <authorList>
            <consortium name="Wellcome Sanger Institute Data Sharing"/>
        </authorList>
    </citation>
    <scope>NUCLEOTIDE SEQUENCE [LARGE SCALE GENOMIC DNA]</scope>
</reference>
<dbReference type="PANTHER" id="PTHR11949:SF1">
    <property type="entry name" value="INTERFERON REGULATORY FACTOR 3"/>
    <property type="match status" value="1"/>
</dbReference>
<evidence type="ECO:0000256" key="3">
    <source>
        <dbReference type="ARBA" id="ARBA00023125"/>
    </source>
</evidence>
<reference evidence="8" key="3">
    <citation type="submission" date="2025-09" db="UniProtKB">
        <authorList>
            <consortium name="Ensembl"/>
        </authorList>
    </citation>
    <scope>IDENTIFICATION</scope>
</reference>